<evidence type="ECO:0000256" key="1">
    <source>
        <dbReference type="ARBA" id="ARBA00004430"/>
    </source>
</evidence>
<keyword evidence="3" id="KW-0206">Cytoskeleton</keyword>
<evidence type="ECO:0000256" key="3">
    <source>
        <dbReference type="ARBA" id="ARBA00023212"/>
    </source>
</evidence>
<reference evidence="10" key="3">
    <citation type="submission" date="2025-08" db="UniProtKB">
        <authorList>
            <consortium name="RefSeq"/>
        </authorList>
    </citation>
    <scope>IDENTIFICATION</scope>
    <source>
        <tissue evidence="10">Whole organism</tissue>
    </source>
</reference>
<name>A0ABM1NSM9_DROAR</name>
<dbReference type="GeneID" id="108610396"/>
<sequence>MPGQQQDIMNVLFEARRMRRTSNTSIYSAPKIEQVKKMSSKEQLLVEPPKHAKRVTFDKKREHIKPRHTTVKESEMQTGLTSCLITNPSCDPRFTGGANNPAERKVGWLARTDSECQFKAPGLDFLTGRETDVTTFEVKIRESLPIIKDYTNKCDFFPKYVDERRYKDQTTQTLYRESSAQTVAYLPDIMDKEDGETLEVFNLSRLLPGDKPPGLYEVEVLERARKRWAFNKALKTNFRKQLNEEREKAIKSKYRPILEAFEWEHWMEREEYIQECQMMRLEIVIRMFDKREKQMHEASKSRIEKACEYIEEKRQRGLNKNELEYQRAFRRLQIKNAGISRRWVKQSPMYALGTPCSEFYGPLIRHGVDPARRNFVGDGRKAFDMRIDDLEKRVNMNQLQCRFTKLKEWSKPKEYVKEYEQNFCSDKHLQKLYESLKTLRSQATKQKTTPKCLIRRPKRPSNEFRPSFNYKEVDLRDFFAPRRSDDDESKVELTQEQVLAIQQHLQNEKRMSRRPELAKEMLKERRSEDLEHLLQMYEGSTIGWIMQFLSEEMERLKEQRKLHFFSILTQKERWRREAAEAGLRQKENNMRAIYEDLYQSTNAVHSEVTDDYINTILTTDVAHIAECEAAESVVSIAKQIDKDIQRWLDSFKLIQTPLTYVPLRVMLGKMVFPEMSELLEKYEKSLIAKYIVEDVIFAGIWEKLENYDIAFTIASDLIDRLIDNDLYLFSTESESESPKRNEVEAIIRKLIRQAVPGRRWKTETERIIHENYVSLLDDVFDAIIAKYNADPPPIEPIDLRKDRSTDHVLRIDDIHKFNIPFVDSRVSGNMESQVLLTTQTLTLIKKMKEDKITKELTRATPEVKEDPNEDQQEDPLDKLINTEFFEQMTQAHRLSDERQMYQILSTIDIVNEEDFTVFRKIPSKAPSPTVDSMETQTQQVDQLIGALQEFVAGYDVTVEEENTEYEADDEGSWWNDASGEDVVGSAGDMGATEDMEGEHDEFITFSNADGIDFESSKDYEKSRDDDSVKYIKIPGDMPSKVSLASTQNMGAIDDTDYEDVLADAKDSDIKDAETDLVNLQAPEAHESFLTSREEPESIFQGRLGADRQTGTYSNYELDVATTPPSVFKPVTQTQRSSMPQEERD</sequence>
<evidence type="ECO:0000256" key="7">
    <source>
        <dbReference type="SAM" id="MobiDB-lite"/>
    </source>
</evidence>
<feature type="compositionally biased region" description="Polar residues" evidence="7">
    <location>
        <begin position="1130"/>
        <end position="1144"/>
    </location>
</feature>
<organism evidence="9 10">
    <name type="scientific">Drosophila arizonae</name>
    <name type="common">Fruit fly</name>
    <dbReference type="NCBI Taxonomy" id="7263"/>
    <lineage>
        <taxon>Eukaryota</taxon>
        <taxon>Metazoa</taxon>
        <taxon>Ecdysozoa</taxon>
        <taxon>Arthropoda</taxon>
        <taxon>Hexapoda</taxon>
        <taxon>Insecta</taxon>
        <taxon>Pterygota</taxon>
        <taxon>Neoptera</taxon>
        <taxon>Endopterygota</taxon>
        <taxon>Diptera</taxon>
        <taxon>Brachycera</taxon>
        <taxon>Muscomorpha</taxon>
        <taxon>Ephydroidea</taxon>
        <taxon>Drosophilidae</taxon>
        <taxon>Drosophila</taxon>
    </lineage>
</organism>
<keyword evidence="2" id="KW-0963">Cytoplasm</keyword>
<reference evidence="9" key="1">
    <citation type="journal article" date="1997" name="Nucleic Acids Res.">
        <title>tRNAscan-SE: a program for improved detection of transfer RNA genes in genomic sequence.</title>
        <authorList>
            <person name="Lowe T.M."/>
            <person name="Eddy S.R."/>
        </authorList>
    </citation>
    <scope>NUCLEOTIDE SEQUENCE [LARGE SCALE GENOMIC DNA]</scope>
</reference>
<dbReference type="Proteomes" id="UP000694904">
    <property type="component" value="Chromosome 3"/>
</dbReference>
<reference evidence="9" key="2">
    <citation type="journal article" date="2016" name="G3 (Bethesda)">
        <title>Genome Evolution in Three Species of Cactophilic Drosophila.</title>
        <authorList>
            <person name="Sanchez-Flores A."/>
            <person name="Penazola F."/>
            <person name="Carpinteyro-Ponce J."/>
            <person name="Nazario-Yepiz N."/>
            <person name="Abreu-Goodger C."/>
            <person name="Machado C.A."/>
            <person name="Markow T.A."/>
        </authorList>
    </citation>
    <scope>NUCLEOTIDE SEQUENCE [LARGE SCALE GENOMIC DNA]</scope>
</reference>
<evidence type="ECO:0000256" key="2">
    <source>
        <dbReference type="ARBA" id="ARBA00022490"/>
    </source>
</evidence>
<dbReference type="RefSeq" id="XP_017857965.1">
    <property type="nucleotide sequence ID" value="XM_018002476.1"/>
</dbReference>
<dbReference type="InterPro" id="IPR026720">
    <property type="entry name" value="CFAP91"/>
</dbReference>
<feature type="compositionally biased region" description="Basic and acidic residues" evidence="7">
    <location>
        <begin position="1085"/>
        <end position="1095"/>
    </location>
</feature>
<evidence type="ECO:0000313" key="9">
    <source>
        <dbReference type="Proteomes" id="UP000694904"/>
    </source>
</evidence>
<feature type="region of interest" description="Disordered" evidence="7">
    <location>
        <begin position="1085"/>
        <end position="1144"/>
    </location>
</feature>
<feature type="domain" description="CFAP91" evidence="8">
    <location>
        <begin position="171"/>
        <end position="331"/>
    </location>
</feature>
<evidence type="ECO:0000313" key="10">
    <source>
        <dbReference type="RefSeq" id="XP_017857965.1"/>
    </source>
</evidence>
<dbReference type="Pfam" id="PF14738">
    <property type="entry name" value="CFAP91"/>
    <property type="match status" value="1"/>
</dbReference>
<evidence type="ECO:0000256" key="6">
    <source>
        <dbReference type="ARBA" id="ARBA00029555"/>
    </source>
</evidence>
<evidence type="ECO:0000256" key="4">
    <source>
        <dbReference type="ARBA" id="ARBA00023273"/>
    </source>
</evidence>
<comment type="subcellular location">
    <subcellularLocation>
        <location evidence="1">Cytoplasm</location>
        <location evidence="1">Cytoskeleton</location>
        <location evidence="1">Cilium axoneme</location>
    </subcellularLocation>
</comment>
<protein>
    <recommendedName>
        <fullName evidence="6">Cilia- and flagella-associated protein 91</fullName>
    </recommendedName>
</protein>
<gene>
    <name evidence="10" type="primary">LOC108610396</name>
</gene>
<evidence type="ECO:0000256" key="5">
    <source>
        <dbReference type="ARBA" id="ARBA00029468"/>
    </source>
</evidence>
<evidence type="ECO:0000259" key="8">
    <source>
        <dbReference type="Pfam" id="PF14738"/>
    </source>
</evidence>
<proteinExistence type="inferred from homology"/>
<dbReference type="PANTHER" id="PTHR22455">
    <property type="entry name" value="CILIA- AND FLAGELLA-ASSOCIATED PROTEIN 91"/>
    <property type="match status" value="1"/>
</dbReference>
<comment type="similarity">
    <text evidence="5">Belongs to the CFAP91 family.</text>
</comment>
<accession>A0ABM1NSM9</accession>
<keyword evidence="4" id="KW-0966">Cell projection</keyword>
<dbReference type="PANTHER" id="PTHR22455:SF10">
    <property type="entry name" value="CILIA- AND FLAGELLA-ASSOCIATED PROTEIN 91"/>
    <property type="match status" value="1"/>
</dbReference>
<keyword evidence="9" id="KW-1185">Reference proteome</keyword>
<dbReference type="InterPro" id="IPR032840">
    <property type="entry name" value="CFAP91_dom"/>
</dbReference>